<protein>
    <submittedName>
        <fullName evidence="1">Uncharacterized protein</fullName>
    </submittedName>
</protein>
<name>A0A8S9HQE8_BRACR</name>
<dbReference type="AlphaFoldDB" id="A0A8S9HQE8"/>
<organism evidence="1">
    <name type="scientific">Brassica cretica</name>
    <name type="common">Mustard</name>
    <dbReference type="NCBI Taxonomy" id="69181"/>
    <lineage>
        <taxon>Eukaryota</taxon>
        <taxon>Viridiplantae</taxon>
        <taxon>Streptophyta</taxon>
        <taxon>Embryophyta</taxon>
        <taxon>Tracheophyta</taxon>
        <taxon>Spermatophyta</taxon>
        <taxon>Magnoliopsida</taxon>
        <taxon>eudicotyledons</taxon>
        <taxon>Gunneridae</taxon>
        <taxon>Pentapetalae</taxon>
        <taxon>rosids</taxon>
        <taxon>malvids</taxon>
        <taxon>Brassicales</taxon>
        <taxon>Brassicaceae</taxon>
        <taxon>Brassiceae</taxon>
        <taxon>Brassica</taxon>
    </lineage>
</organism>
<sequence length="52" mass="5897">MTSVKTDVDGDVTAENIQIGDQNGGRCHRWFRIASMDEGRVVLNAREWKGYL</sequence>
<dbReference type="Proteomes" id="UP000712281">
    <property type="component" value="Unassembled WGS sequence"/>
</dbReference>
<dbReference type="EMBL" id="QGKW02000717">
    <property type="protein sequence ID" value="KAF2600869.1"/>
    <property type="molecule type" value="Genomic_DNA"/>
</dbReference>
<comment type="caution">
    <text evidence="1">The sequence shown here is derived from an EMBL/GenBank/DDBJ whole genome shotgun (WGS) entry which is preliminary data.</text>
</comment>
<accession>A0A8S9HQE8</accession>
<gene>
    <name evidence="2" type="ORF">F2Q68_00009180</name>
    <name evidence="1" type="ORF">F2Q70_00016200</name>
</gene>
<proteinExistence type="predicted"/>
<evidence type="ECO:0000313" key="1">
    <source>
        <dbReference type="EMBL" id="KAF2560409.1"/>
    </source>
</evidence>
<reference evidence="1" key="1">
    <citation type="submission" date="2019-12" db="EMBL/GenBank/DDBJ databases">
        <title>Genome sequencing and annotation of Brassica cretica.</title>
        <authorList>
            <person name="Studholme D.J."/>
            <person name="Sarris P.F."/>
        </authorList>
    </citation>
    <scope>NUCLEOTIDE SEQUENCE</scope>
    <source>
        <strain evidence="2">PFS-001/15</strain>
        <strain evidence="1">PFS-102/07</strain>
        <tissue evidence="1">Leaf</tissue>
    </source>
</reference>
<dbReference type="EMBL" id="QGKY02001250">
    <property type="protein sequence ID" value="KAF2560409.1"/>
    <property type="molecule type" value="Genomic_DNA"/>
</dbReference>
<evidence type="ECO:0000313" key="2">
    <source>
        <dbReference type="EMBL" id="KAF2600869.1"/>
    </source>
</evidence>